<evidence type="ECO:0000313" key="4">
    <source>
        <dbReference type="Proteomes" id="UP000006882"/>
    </source>
</evidence>
<reference evidence="3 4" key="1">
    <citation type="journal article" date="2013" name="Nat. Genet.">
        <title>The high-quality draft genome of peach (Prunus persica) identifies unique patterns of genetic diversity, domestication and genome evolution.</title>
        <authorList>
            <consortium name="International Peach Genome Initiative"/>
            <person name="Verde I."/>
            <person name="Abbott A.G."/>
            <person name="Scalabrin S."/>
            <person name="Jung S."/>
            <person name="Shu S."/>
            <person name="Marroni F."/>
            <person name="Zhebentyayeva T."/>
            <person name="Dettori M.T."/>
            <person name="Grimwood J."/>
            <person name="Cattonaro F."/>
            <person name="Zuccolo A."/>
            <person name="Rossini L."/>
            <person name="Jenkins J."/>
            <person name="Vendramin E."/>
            <person name="Meisel L.A."/>
            <person name="Decroocq V."/>
            <person name="Sosinski B."/>
            <person name="Prochnik S."/>
            <person name="Mitros T."/>
            <person name="Policriti A."/>
            <person name="Cipriani G."/>
            <person name="Dondini L."/>
            <person name="Ficklin S."/>
            <person name="Goodstein D.M."/>
            <person name="Xuan P."/>
            <person name="Del Fabbro C."/>
            <person name="Aramini V."/>
            <person name="Copetti D."/>
            <person name="Gonzalez S."/>
            <person name="Horner D.S."/>
            <person name="Falchi R."/>
            <person name="Lucas S."/>
            <person name="Mica E."/>
            <person name="Maldonado J."/>
            <person name="Lazzari B."/>
            <person name="Bielenberg D."/>
            <person name="Pirona R."/>
            <person name="Miculan M."/>
            <person name="Barakat A."/>
            <person name="Testolin R."/>
            <person name="Stella A."/>
            <person name="Tartarini S."/>
            <person name="Tonutti P."/>
            <person name="Arus P."/>
            <person name="Orellana A."/>
            <person name="Wells C."/>
            <person name="Main D."/>
            <person name="Vizzotto G."/>
            <person name="Silva H."/>
            <person name="Salamini F."/>
            <person name="Schmutz J."/>
            <person name="Morgante M."/>
            <person name="Rokhsar D.S."/>
        </authorList>
    </citation>
    <scope>NUCLEOTIDE SEQUENCE [LARGE SCALE GENOMIC DNA]</scope>
    <source>
        <strain evidence="4">cv. Nemared</strain>
    </source>
</reference>
<dbReference type="PANTHER" id="PTHR12461">
    <property type="entry name" value="HYPOXIA-INDUCIBLE FACTOR 1 ALPHA INHIBITOR-RELATED"/>
    <property type="match status" value="1"/>
</dbReference>
<dbReference type="SMART" id="SM00558">
    <property type="entry name" value="JmjC"/>
    <property type="match status" value="1"/>
</dbReference>
<keyword evidence="4" id="KW-1185">Reference proteome</keyword>
<comment type="similarity">
    <text evidence="1">Belongs to the JARID1 histone demethylase family.</text>
</comment>
<dbReference type="AlphaFoldDB" id="A0A251N4G9"/>
<evidence type="ECO:0000259" key="2">
    <source>
        <dbReference type="PROSITE" id="PS51184"/>
    </source>
</evidence>
<dbReference type="Pfam" id="PF13621">
    <property type="entry name" value="Cupin_8"/>
    <property type="match status" value="1"/>
</dbReference>
<proteinExistence type="inferred from homology"/>
<dbReference type="EMBL" id="CM007658">
    <property type="protein sequence ID" value="ONH93479.1"/>
    <property type="molecule type" value="Genomic_DNA"/>
</dbReference>
<sequence length="556" mass="63068">MVSNRSSVRTAMEESLQIQRLEEAPSARDFESRIESTNVPAVFNGCVKDWKAFSKWNPSNGGLDYLQERVGLCVVEAMLSSSAPVFYGDLRSHERVPLPFSAFIGLCKQRMRHSEDGSGACFESEQRGLLEPVSEYDREPYEDAPQQIYLAQVPIINTENEDRVQLESLREDIQTPVFLEDKVLASTNLWMNNAQARSSTHYDPHHNLLCIVSGCKQVVLWPPSASAILYPMPIYGEASNHSSVPLENPDFSNYPRAQCLMEYSQKVILHAGDALFIPEGWFHQVDSDDLTIAVNFWWRSNIVSNMSEHMDAYYLRIILRRLTDKEMNRVLPKSSLAEMENKKKHTCVVLNNGGVDQNDNDLDQACERKDLKGKELEQRTMSHELEPLAIHALHELVSLVHHRVNAAELRQPVQSTTTTDSAASVKDEFTKVVRANSFSLEDDPVAKIIWALQPCTFRNVFLAMVKNFPRTLEALILHLLSPVGAEVLTCKFEEMDQQITEEDRNRFYQVFYGAFDDQFAAMDAILNGKELFALQAYKNVLDKYLGVDWGGPKPGV</sequence>
<name>A0A251N4G9_PRUPE</name>
<dbReference type="Proteomes" id="UP000006882">
    <property type="component" value="Chromosome G8"/>
</dbReference>
<protein>
    <recommendedName>
        <fullName evidence="2">JmjC domain-containing protein</fullName>
    </recommendedName>
</protein>
<dbReference type="GO" id="GO:0016706">
    <property type="term" value="F:2-oxoglutarate-dependent dioxygenase activity"/>
    <property type="evidence" value="ECO:0000318"/>
    <property type="project" value="GO_Central"/>
</dbReference>
<evidence type="ECO:0000256" key="1">
    <source>
        <dbReference type="ARBA" id="ARBA00006801"/>
    </source>
</evidence>
<evidence type="ECO:0000313" key="3">
    <source>
        <dbReference type="EMBL" id="ONH93479.1"/>
    </source>
</evidence>
<accession>A0A251N4G9</accession>
<dbReference type="Gene3D" id="2.60.120.650">
    <property type="entry name" value="Cupin"/>
    <property type="match status" value="1"/>
</dbReference>
<dbReference type="SUPFAM" id="SSF51197">
    <property type="entry name" value="Clavaminate synthase-like"/>
    <property type="match status" value="1"/>
</dbReference>
<dbReference type="InterPro" id="IPR003347">
    <property type="entry name" value="JmjC_dom"/>
</dbReference>
<dbReference type="Gramene" id="ONH93479">
    <property type="protein sequence ID" value="ONH93479"/>
    <property type="gene ID" value="PRUPE_8G234700"/>
</dbReference>
<gene>
    <name evidence="3" type="ORF">PRUPE_8G234700</name>
</gene>
<dbReference type="SMR" id="A0A251N4G9"/>
<dbReference type="PANTHER" id="PTHR12461:SF102">
    <property type="entry name" value="LYSINE-SPECIFIC DEMETHYLASE JMJ31"/>
    <property type="match status" value="1"/>
</dbReference>
<dbReference type="InterPro" id="IPR041667">
    <property type="entry name" value="Cupin_8"/>
</dbReference>
<dbReference type="FunFam" id="2.60.120.650:FF:000053">
    <property type="entry name" value="2-oxoglutarate (2OG) and Fe(II)-dependent oxygenase superfamily protein"/>
    <property type="match status" value="1"/>
</dbReference>
<organism evidence="3 4">
    <name type="scientific">Prunus persica</name>
    <name type="common">Peach</name>
    <name type="synonym">Amygdalus persica</name>
    <dbReference type="NCBI Taxonomy" id="3760"/>
    <lineage>
        <taxon>Eukaryota</taxon>
        <taxon>Viridiplantae</taxon>
        <taxon>Streptophyta</taxon>
        <taxon>Embryophyta</taxon>
        <taxon>Tracheophyta</taxon>
        <taxon>Spermatophyta</taxon>
        <taxon>Magnoliopsida</taxon>
        <taxon>eudicotyledons</taxon>
        <taxon>Gunneridae</taxon>
        <taxon>Pentapetalae</taxon>
        <taxon>rosids</taxon>
        <taxon>fabids</taxon>
        <taxon>Rosales</taxon>
        <taxon>Rosaceae</taxon>
        <taxon>Amygdaloideae</taxon>
        <taxon>Amygdaleae</taxon>
        <taxon>Prunus</taxon>
    </lineage>
</organism>
<dbReference type="STRING" id="3760.A0A251N4G9"/>
<feature type="domain" description="JmjC" evidence="2">
    <location>
        <begin position="142"/>
        <end position="313"/>
    </location>
</feature>
<dbReference type="PROSITE" id="PS51184">
    <property type="entry name" value="JMJC"/>
    <property type="match status" value="1"/>
</dbReference>